<keyword evidence="3" id="KW-1185">Reference proteome</keyword>
<sequence>MHPAVAPVCEISPSGYVSPTRVVNGSLWRVGGSAIVRNNRNQIIQIAFCGKGGCVGPARELEPVKSGTLVRAEYCTKMITRVYANDVEIYNRMPPTQNYLDQQVITGRHVVLGMFAFSCGLLLVGTLGVRRKADV</sequence>
<reference evidence="2 3" key="1">
    <citation type="submission" date="2019-10" db="EMBL/GenBank/DDBJ databases">
        <title>Glaciimonas soli sp. nov., a psychrophilic bacterium isolated from the forest soil of a high elevation mountain in Taiwan.</title>
        <authorList>
            <person name="Wang L.-T."/>
            <person name="Shieh W.Y."/>
        </authorList>
    </citation>
    <scope>NUCLEOTIDE SEQUENCE [LARGE SCALE GENOMIC DNA]</scope>
    <source>
        <strain evidence="2 3">GS1</strain>
    </source>
</reference>
<dbReference type="Proteomes" id="UP000451565">
    <property type="component" value="Unassembled WGS sequence"/>
</dbReference>
<keyword evidence="1" id="KW-1133">Transmembrane helix</keyword>
<protein>
    <submittedName>
        <fullName evidence="2">Uncharacterized protein</fullName>
    </submittedName>
</protein>
<proteinExistence type="predicted"/>
<dbReference type="AlphaFoldDB" id="A0A843YMT4"/>
<organism evidence="2 3">
    <name type="scientific">Glaciimonas soli</name>
    <dbReference type="NCBI Taxonomy" id="2590999"/>
    <lineage>
        <taxon>Bacteria</taxon>
        <taxon>Pseudomonadati</taxon>
        <taxon>Pseudomonadota</taxon>
        <taxon>Betaproteobacteria</taxon>
        <taxon>Burkholderiales</taxon>
        <taxon>Oxalobacteraceae</taxon>
        <taxon>Glaciimonas</taxon>
    </lineage>
</organism>
<name>A0A843YMT4_9BURK</name>
<keyword evidence="1" id="KW-0812">Transmembrane</keyword>
<comment type="caution">
    <text evidence="2">The sequence shown here is derived from an EMBL/GenBank/DDBJ whole genome shotgun (WGS) entry which is preliminary data.</text>
</comment>
<dbReference type="RefSeq" id="WP_153234397.1">
    <property type="nucleotide sequence ID" value="NZ_WINI01000004.1"/>
</dbReference>
<evidence type="ECO:0000313" key="2">
    <source>
        <dbReference type="EMBL" id="MQR00775.1"/>
    </source>
</evidence>
<gene>
    <name evidence="2" type="ORF">GEV47_08780</name>
</gene>
<keyword evidence="1" id="KW-0472">Membrane</keyword>
<dbReference type="EMBL" id="WINI01000004">
    <property type="protein sequence ID" value="MQR00775.1"/>
    <property type="molecule type" value="Genomic_DNA"/>
</dbReference>
<feature type="transmembrane region" description="Helical" evidence="1">
    <location>
        <begin position="110"/>
        <end position="129"/>
    </location>
</feature>
<evidence type="ECO:0000256" key="1">
    <source>
        <dbReference type="SAM" id="Phobius"/>
    </source>
</evidence>
<evidence type="ECO:0000313" key="3">
    <source>
        <dbReference type="Proteomes" id="UP000451565"/>
    </source>
</evidence>
<accession>A0A843YMT4</accession>